<dbReference type="InterPro" id="IPR012296">
    <property type="entry name" value="Nuclease_put_TT1808"/>
</dbReference>
<name>A0ABU7L1F7_9ACTN</name>
<dbReference type="PANTHER" id="PTHR34107:SF4">
    <property type="entry name" value="SLL1222 PROTEIN"/>
    <property type="match status" value="1"/>
</dbReference>
<dbReference type="SUPFAM" id="SSF52980">
    <property type="entry name" value="Restriction endonuclease-like"/>
    <property type="match status" value="1"/>
</dbReference>
<dbReference type="Proteomes" id="UP001348641">
    <property type="component" value="Unassembled WGS sequence"/>
</dbReference>
<proteinExistence type="predicted"/>
<comment type="caution">
    <text evidence="3">The sequence shown here is derived from an EMBL/GenBank/DDBJ whole genome shotgun (WGS) entry which is preliminary data.</text>
</comment>
<dbReference type="InterPro" id="IPR008538">
    <property type="entry name" value="Uma2"/>
</dbReference>
<organism evidence="3 4">
    <name type="scientific">Nocardiopsis tropica</name>
    <dbReference type="NCBI Taxonomy" id="109330"/>
    <lineage>
        <taxon>Bacteria</taxon>
        <taxon>Bacillati</taxon>
        <taxon>Actinomycetota</taxon>
        <taxon>Actinomycetes</taxon>
        <taxon>Streptosporangiales</taxon>
        <taxon>Nocardiopsidaceae</taxon>
        <taxon>Nocardiopsis</taxon>
    </lineage>
</organism>
<feature type="domain" description="Putative restriction endonuclease" evidence="2">
    <location>
        <begin position="20"/>
        <end position="175"/>
    </location>
</feature>
<keyword evidence="3" id="KW-0540">Nuclease</keyword>
<dbReference type="GO" id="GO:0004519">
    <property type="term" value="F:endonuclease activity"/>
    <property type="evidence" value="ECO:0007669"/>
    <property type="project" value="UniProtKB-KW"/>
</dbReference>
<dbReference type="InterPro" id="IPR011335">
    <property type="entry name" value="Restrct_endonuc-II-like"/>
</dbReference>
<accession>A0ABU7L1F7</accession>
<evidence type="ECO:0000256" key="1">
    <source>
        <dbReference type="SAM" id="MobiDB-lite"/>
    </source>
</evidence>
<dbReference type="Gene3D" id="3.90.1570.10">
    <property type="entry name" value="tt1808, chain A"/>
    <property type="match status" value="1"/>
</dbReference>
<evidence type="ECO:0000313" key="4">
    <source>
        <dbReference type="Proteomes" id="UP001348641"/>
    </source>
</evidence>
<evidence type="ECO:0000259" key="2">
    <source>
        <dbReference type="Pfam" id="PF05685"/>
    </source>
</evidence>
<feature type="region of interest" description="Disordered" evidence="1">
    <location>
        <begin position="1"/>
        <end position="21"/>
    </location>
</feature>
<dbReference type="EMBL" id="JAUUCC010000147">
    <property type="protein sequence ID" value="MEE2055079.1"/>
    <property type="molecule type" value="Genomic_DNA"/>
</dbReference>
<evidence type="ECO:0000313" key="3">
    <source>
        <dbReference type="EMBL" id="MEE2055079.1"/>
    </source>
</evidence>
<protein>
    <submittedName>
        <fullName evidence="3">Uma2 family endonuclease</fullName>
    </submittedName>
</protein>
<keyword evidence="3" id="KW-0378">Hydrolase</keyword>
<sequence>MTTRHPDVPERGLTVDDLAHTPDDGRRYELVDGRLDVSPAPKPLHSVVDSRLTIHLGNTAPDEFVVLSGPGVNLNGDRTLHRIPDLAVFDHEPPEEGYFDIPPVLAVEIVSPESVLRDNHTKRHEYAAFGIRSYWIVNALADKVGLVELRLEDGVYQEAAQVHGEDVFETDLPFPVRLVPHWLTAGGPWRGRIGGEAPGEDQATQR</sequence>
<gene>
    <name evidence="3" type="ORF">Q8A49_31725</name>
</gene>
<dbReference type="Pfam" id="PF05685">
    <property type="entry name" value="Uma2"/>
    <property type="match status" value="1"/>
</dbReference>
<dbReference type="RefSeq" id="WP_330161879.1">
    <property type="nucleotide sequence ID" value="NZ_BAAAJA010000016.1"/>
</dbReference>
<reference evidence="3 4" key="1">
    <citation type="submission" date="2023-07" db="EMBL/GenBank/DDBJ databases">
        <authorList>
            <person name="Girao M."/>
            <person name="Carvalho M.F."/>
        </authorList>
    </citation>
    <scope>NUCLEOTIDE SEQUENCE [LARGE SCALE GENOMIC DNA]</scope>
    <source>
        <strain evidence="3 4">66/93</strain>
    </source>
</reference>
<keyword evidence="3" id="KW-0255">Endonuclease</keyword>
<dbReference type="CDD" id="cd06260">
    <property type="entry name" value="DUF820-like"/>
    <property type="match status" value="1"/>
</dbReference>
<dbReference type="PANTHER" id="PTHR34107">
    <property type="entry name" value="SLL0198 PROTEIN-RELATED"/>
    <property type="match status" value="1"/>
</dbReference>